<name>A0A399T895_9BACT</name>
<keyword evidence="3" id="KW-1185">Reference proteome</keyword>
<comment type="caution">
    <text evidence="2">The sequence shown here is derived from an EMBL/GenBank/DDBJ whole genome shotgun (WGS) entry which is preliminary data.</text>
</comment>
<keyword evidence="1" id="KW-0812">Transmembrane</keyword>
<evidence type="ECO:0000313" key="2">
    <source>
        <dbReference type="EMBL" id="RIJ50143.1"/>
    </source>
</evidence>
<organism evidence="2 3">
    <name type="scientific">Maribellus luteus</name>
    <dbReference type="NCBI Taxonomy" id="2305463"/>
    <lineage>
        <taxon>Bacteria</taxon>
        <taxon>Pseudomonadati</taxon>
        <taxon>Bacteroidota</taxon>
        <taxon>Bacteroidia</taxon>
        <taxon>Marinilabiliales</taxon>
        <taxon>Prolixibacteraceae</taxon>
        <taxon>Maribellus</taxon>
    </lineage>
</organism>
<protein>
    <submittedName>
        <fullName evidence="2">Uncharacterized protein</fullName>
    </submittedName>
</protein>
<proteinExistence type="predicted"/>
<accession>A0A399T895</accession>
<evidence type="ECO:0000313" key="3">
    <source>
        <dbReference type="Proteomes" id="UP000265926"/>
    </source>
</evidence>
<dbReference type="Proteomes" id="UP000265926">
    <property type="component" value="Unassembled WGS sequence"/>
</dbReference>
<sequence>MTILFIQVPIQIPNFWNISKASFIQSNVGIIFISLLIIVFTIVLSGQLFYLPEKIKQHFREQFPEFAV</sequence>
<keyword evidence="1" id="KW-0472">Membrane</keyword>
<evidence type="ECO:0000256" key="1">
    <source>
        <dbReference type="SAM" id="Phobius"/>
    </source>
</evidence>
<reference evidence="2 3" key="1">
    <citation type="submission" date="2018-08" db="EMBL/GenBank/DDBJ databases">
        <title>Pallidiluteibacterium maritimus gen. nov., sp. nov., isolated from coastal sediment.</title>
        <authorList>
            <person name="Zhou L.Y."/>
        </authorList>
    </citation>
    <scope>NUCLEOTIDE SEQUENCE [LARGE SCALE GENOMIC DNA]</scope>
    <source>
        <strain evidence="2 3">XSD2</strain>
    </source>
</reference>
<dbReference type="AlphaFoldDB" id="A0A399T895"/>
<dbReference type="EMBL" id="QWGR01000002">
    <property type="protein sequence ID" value="RIJ50143.1"/>
    <property type="molecule type" value="Genomic_DNA"/>
</dbReference>
<keyword evidence="1" id="KW-1133">Transmembrane helix</keyword>
<gene>
    <name evidence="2" type="ORF">D1614_05195</name>
</gene>
<feature type="transmembrane region" description="Helical" evidence="1">
    <location>
        <begin position="28"/>
        <end position="51"/>
    </location>
</feature>